<gene>
    <name evidence="2" type="primary">umuD</name>
    <name evidence="2" type="ORF">FW778_11595</name>
</gene>
<keyword evidence="2" id="KW-0548">Nucleotidyltransferase</keyword>
<dbReference type="SUPFAM" id="SSF51306">
    <property type="entry name" value="LexA/Signal peptidase"/>
    <property type="match status" value="1"/>
</dbReference>
<keyword evidence="2" id="KW-0808">Transferase</keyword>
<dbReference type="PANTHER" id="PTHR33516:SF2">
    <property type="entry name" value="LEXA REPRESSOR-RELATED"/>
    <property type="match status" value="1"/>
</dbReference>
<evidence type="ECO:0000313" key="2">
    <source>
        <dbReference type="EMBL" id="KAA9039457.1"/>
    </source>
</evidence>
<dbReference type="Proteomes" id="UP000326903">
    <property type="component" value="Unassembled WGS sequence"/>
</dbReference>
<protein>
    <submittedName>
        <fullName evidence="2">Translesion error-prone DNA polymerase V autoproteolytic subunit</fullName>
        <ecNumber evidence="2">2.7.7.7</ecNumber>
    </submittedName>
</protein>
<dbReference type="EC" id="2.7.7.7" evidence="2"/>
<name>A0A5J5ILC5_9BACT</name>
<reference evidence="2 3" key="1">
    <citation type="submission" date="2019-09" db="EMBL/GenBank/DDBJ databases">
        <title>Draft genome sequence of Ginsengibacter sp. BR5-29.</title>
        <authorList>
            <person name="Im W.-T."/>
        </authorList>
    </citation>
    <scope>NUCLEOTIDE SEQUENCE [LARGE SCALE GENOMIC DNA]</scope>
    <source>
        <strain evidence="2 3">BR5-29</strain>
    </source>
</reference>
<organism evidence="2 3">
    <name type="scientific">Ginsengibacter hankyongi</name>
    <dbReference type="NCBI Taxonomy" id="2607284"/>
    <lineage>
        <taxon>Bacteria</taxon>
        <taxon>Pseudomonadati</taxon>
        <taxon>Bacteroidota</taxon>
        <taxon>Chitinophagia</taxon>
        <taxon>Chitinophagales</taxon>
        <taxon>Chitinophagaceae</taxon>
        <taxon>Ginsengibacter</taxon>
    </lineage>
</organism>
<dbReference type="Pfam" id="PF00717">
    <property type="entry name" value="Peptidase_S24"/>
    <property type="match status" value="1"/>
</dbReference>
<dbReference type="InterPro" id="IPR015927">
    <property type="entry name" value="Peptidase_S24_S26A/B/C"/>
</dbReference>
<evidence type="ECO:0000313" key="3">
    <source>
        <dbReference type="Proteomes" id="UP000326903"/>
    </source>
</evidence>
<dbReference type="EMBL" id="VYQF01000002">
    <property type="protein sequence ID" value="KAA9039457.1"/>
    <property type="molecule type" value="Genomic_DNA"/>
</dbReference>
<dbReference type="AlphaFoldDB" id="A0A5J5ILC5"/>
<keyword evidence="3" id="KW-1185">Reference proteome</keyword>
<dbReference type="InterPro" id="IPR036286">
    <property type="entry name" value="LexA/Signal_pep-like_sf"/>
</dbReference>
<dbReference type="NCBIfam" id="NF007621">
    <property type="entry name" value="PRK10276.1"/>
    <property type="match status" value="1"/>
</dbReference>
<dbReference type="RefSeq" id="WP_150414868.1">
    <property type="nucleotide sequence ID" value="NZ_VYQF01000002.1"/>
</dbReference>
<dbReference type="Gene3D" id="2.10.109.10">
    <property type="entry name" value="Umud Fragment, subunit A"/>
    <property type="match status" value="1"/>
</dbReference>
<dbReference type="InterPro" id="IPR050077">
    <property type="entry name" value="LexA_repressor"/>
</dbReference>
<proteinExistence type="predicted"/>
<evidence type="ECO:0000259" key="1">
    <source>
        <dbReference type="Pfam" id="PF00717"/>
    </source>
</evidence>
<dbReference type="InterPro" id="IPR039418">
    <property type="entry name" value="LexA-like"/>
</dbReference>
<feature type="domain" description="Peptidase S24/S26A/S26B/S26C" evidence="1">
    <location>
        <begin position="27"/>
        <end position="137"/>
    </location>
</feature>
<dbReference type="CDD" id="cd06529">
    <property type="entry name" value="S24_LexA-like"/>
    <property type="match status" value="1"/>
</dbReference>
<comment type="caution">
    <text evidence="2">The sequence shown here is derived from an EMBL/GenBank/DDBJ whole genome shotgun (WGS) entry which is preliminary data.</text>
</comment>
<dbReference type="PANTHER" id="PTHR33516">
    <property type="entry name" value="LEXA REPRESSOR"/>
    <property type="match status" value="1"/>
</dbReference>
<dbReference type="GO" id="GO:0003887">
    <property type="term" value="F:DNA-directed DNA polymerase activity"/>
    <property type="evidence" value="ECO:0007669"/>
    <property type="project" value="UniProtKB-EC"/>
</dbReference>
<accession>A0A5J5ILC5</accession>
<sequence length="144" mass="15975">MDSDKIFSSKYNGSKGMTQFDIHSANATGFGAAADDYMERGIDLNEELVRNKPATFFMRVSSDAMKEAGIYKGDVAIVDRSIKATNGKVIIAILNGDMLIRRFEKTKDSIRLLTDSNKLSPIQIDNTCEDFAIWGVVTYVIHTP</sequence>